<keyword evidence="4 9" id="KW-0812">Transmembrane</keyword>
<feature type="binding site" evidence="8">
    <location>
        <position position="71"/>
    </location>
    <ligand>
        <name>Na(+)</name>
        <dbReference type="ChEBI" id="CHEBI:29101"/>
        <label>1</label>
    </ligand>
</feature>
<evidence type="ECO:0000256" key="5">
    <source>
        <dbReference type="ARBA" id="ARBA00022847"/>
    </source>
</evidence>
<evidence type="ECO:0000256" key="7">
    <source>
        <dbReference type="ARBA" id="ARBA00023136"/>
    </source>
</evidence>
<feature type="transmembrane region" description="Helical" evidence="10">
    <location>
        <begin position="310"/>
        <end position="337"/>
    </location>
</feature>
<evidence type="ECO:0000256" key="10">
    <source>
        <dbReference type="SAM" id="Phobius"/>
    </source>
</evidence>
<dbReference type="PANTHER" id="PTHR11616">
    <property type="entry name" value="SODIUM/CHLORIDE DEPENDENT TRANSPORTER"/>
    <property type="match status" value="1"/>
</dbReference>
<feature type="transmembrane region" description="Helical" evidence="10">
    <location>
        <begin position="65"/>
        <end position="83"/>
    </location>
</feature>
<evidence type="ECO:0000313" key="12">
    <source>
        <dbReference type="Proteomes" id="UP000594260"/>
    </source>
</evidence>
<dbReference type="InterPro" id="IPR000175">
    <property type="entry name" value="Na/ntran_symport"/>
</dbReference>
<dbReference type="PROSITE" id="PS50267">
    <property type="entry name" value="NA_NEUROTRAN_SYMP_3"/>
    <property type="match status" value="1"/>
</dbReference>
<dbReference type="GO" id="GO:0046872">
    <property type="term" value="F:metal ion binding"/>
    <property type="evidence" value="ECO:0007669"/>
    <property type="project" value="UniProtKB-KW"/>
</dbReference>
<comment type="similarity">
    <text evidence="2 9">Belongs to the sodium:neurotransmitter symporter (SNF) (TC 2.A.22) family.</text>
</comment>
<evidence type="ECO:0000256" key="4">
    <source>
        <dbReference type="ARBA" id="ARBA00022692"/>
    </source>
</evidence>
<dbReference type="GO" id="GO:0005886">
    <property type="term" value="C:plasma membrane"/>
    <property type="evidence" value="ECO:0007669"/>
    <property type="project" value="TreeGrafter"/>
</dbReference>
<feature type="transmembrane region" description="Helical" evidence="10">
    <location>
        <begin position="600"/>
        <end position="621"/>
    </location>
</feature>
<feature type="transmembrane region" description="Helical" evidence="10">
    <location>
        <begin position="357"/>
        <end position="377"/>
    </location>
</feature>
<evidence type="ECO:0000256" key="8">
    <source>
        <dbReference type="PIRSR" id="PIRSR600175-1"/>
    </source>
</evidence>
<keyword evidence="6 10" id="KW-1133">Transmembrane helix</keyword>
<dbReference type="GeneID" id="111249776"/>
<keyword evidence="5 9" id="KW-0769">Symport</keyword>
<feature type="binding site" evidence="8">
    <location>
        <position position="360"/>
    </location>
    <ligand>
        <name>Na(+)</name>
        <dbReference type="ChEBI" id="CHEBI:29101"/>
        <label>1</label>
    </ligand>
</feature>
<keyword evidence="8" id="KW-0479">Metal-binding</keyword>
<evidence type="ECO:0000256" key="2">
    <source>
        <dbReference type="ARBA" id="ARBA00006459"/>
    </source>
</evidence>
<keyword evidence="3 9" id="KW-0813">Transport</keyword>
<feature type="binding site" evidence="8">
    <location>
        <position position="460"/>
    </location>
    <ligand>
        <name>Na(+)</name>
        <dbReference type="ChEBI" id="CHEBI:29101"/>
        <label>1</label>
    </ligand>
</feature>
<dbReference type="OMA" id="WRFPILV"/>
<evidence type="ECO:0000256" key="1">
    <source>
        <dbReference type="ARBA" id="ARBA00004141"/>
    </source>
</evidence>
<keyword evidence="8" id="KW-0915">Sodium</keyword>
<dbReference type="RefSeq" id="XP_022659807.1">
    <property type="nucleotide sequence ID" value="XM_022804072.1"/>
</dbReference>
<dbReference type="GO" id="GO:0015179">
    <property type="term" value="F:L-amino acid transmembrane transporter activity"/>
    <property type="evidence" value="ECO:0007669"/>
    <property type="project" value="TreeGrafter"/>
</dbReference>
<evidence type="ECO:0000256" key="3">
    <source>
        <dbReference type="ARBA" id="ARBA00022448"/>
    </source>
</evidence>
<dbReference type="EnsemblMetazoa" id="XM_022804073">
    <property type="protein sequence ID" value="XP_022659808"/>
    <property type="gene ID" value="LOC111249776"/>
</dbReference>
<sequence>MNGSDVMDYGELPQLEVDDNDDEEYDSNAWGRIYLRGVDDGADSDRRSSAGNERKRQRFGSKLEGILYCIGSAVGLGDVWRFPFLAYQNGGGAFFFAYLVLMFIIAIPLYSMELAIGQFSSLGPIEVWRCLPIAKGIGYAMVTISTLVAIYYNVILAYTLYYLAQSFRSVLPWANCDEWWGADKETCFVRKKNITLCRSVPYILHLKYGSTSHSNDTSGWTLITYRGVSFLTPLAEYIQLNNTCSDVTGTTSAAEQFWERHVLDLSPGIEHVGGLKWDLAVCLFISWAIVFFCLMQGVTSSGKVMYFTATFPYVMLTVLLIKGVTLDGAMLGIKYFLVPDFSKLTSLTIWQRAAEQLFYSLGIGWGGLIVSGSYNHFRTSIVIQSTIVNVADLLTSFLGGIAIFSVLGYMSVTYGVPVEEVAKAGQGLVFVVFPEALTTFWCPQLWSVVFFVMLYLLGIDSEFPLVQTGLTVLSDAFPVLRKYKGITAFVACTLYFLVGLTCVTRGGQYVLNLLDTYCAGVSLLIVIATEVISLMWIYGVSNLSFDGSFMLGSPPNIFFCLSWTVISPILLLLIITFYFYQWTPITYNNVEPYPHWADAVGMAFAAFSVLQIPVVAICVLLRKKSLQAVFRPESNWGPADKHLFEDYRKFKAQKRSLPLNHRSSIINGHT</sequence>
<dbReference type="PROSITE" id="PS00610">
    <property type="entry name" value="NA_NEUROTRAN_SYMP_1"/>
    <property type="match status" value="1"/>
</dbReference>
<dbReference type="GO" id="GO:0015187">
    <property type="term" value="F:glycine transmembrane transporter activity"/>
    <property type="evidence" value="ECO:0007669"/>
    <property type="project" value="TreeGrafter"/>
</dbReference>
<name>A0A7M7K0Y4_VARDE</name>
<dbReference type="EnsemblMetazoa" id="XM_022804072">
    <property type="protein sequence ID" value="XP_022659807"/>
    <property type="gene ID" value="LOC111249776"/>
</dbReference>
<dbReference type="InterPro" id="IPR037272">
    <property type="entry name" value="SNS_sf"/>
</dbReference>
<dbReference type="GO" id="GO:0089718">
    <property type="term" value="P:amino acid import across plasma membrane"/>
    <property type="evidence" value="ECO:0007669"/>
    <property type="project" value="TreeGrafter"/>
</dbReference>
<feature type="transmembrane region" description="Helical" evidence="10">
    <location>
        <begin position="389"/>
        <end position="416"/>
    </location>
</feature>
<accession>A0A7M7K0Y4</accession>
<dbReference type="KEGG" id="vde:111249776"/>
<feature type="binding site" evidence="8">
    <location>
        <position position="457"/>
    </location>
    <ligand>
        <name>Na(+)</name>
        <dbReference type="ChEBI" id="CHEBI:29101"/>
        <label>1</label>
    </ligand>
</feature>
<feature type="transmembrane region" description="Helical" evidence="10">
    <location>
        <begin position="137"/>
        <end position="163"/>
    </location>
</feature>
<reference evidence="11" key="1">
    <citation type="submission" date="2021-01" db="UniProtKB">
        <authorList>
            <consortium name="EnsemblMetazoa"/>
        </authorList>
    </citation>
    <scope>IDENTIFICATION</scope>
</reference>
<dbReference type="SUPFAM" id="SSF161070">
    <property type="entry name" value="SNF-like"/>
    <property type="match status" value="1"/>
</dbReference>
<organism evidence="11 12">
    <name type="scientific">Varroa destructor</name>
    <name type="common">Honeybee mite</name>
    <dbReference type="NCBI Taxonomy" id="109461"/>
    <lineage>
        <taxon>Eukaryota</taxon>
        <taxon>Metazoa</taxon>
        <taxon>Ecdysozoa</taxon>
        <taxon>Arthropoda</taxon>
        <taxon>Chelicerata</taxon>
        <taxon>Arachnida</taxon>
        <taxon>Acari</taxon>
        <taxon>Parasitiformes</taxon>
        <taxon>Mesostigmata</taxon>
        <taxon>Gamasina</taxon>
        <taxon>Dermanyssoidea</taxon>
        <taxon>Varroidae</taxon>
        <taxon>Varroa</taxon>
    </lineage>
</organism>
<dbReference type="InParanoid" id="A0A7M7K0Y4"/>
<dbReference type="GO" id="GO:0005283">
    <property type="term" value="F:amino acid:sodium symporter activity"/>
    <property type="evidence" value="ECO:0007669"/>
    <property type="project" value="TreeGrafter"/>
</dbReference>
<dbReference type="OrthoDB" id="6581954at2759"/>
<proteinExistence type="inferred from homology"/>
<feature type="binding site" evidence="8">
    <location>
        <position position="74"/>
    </location>
    <ligand>
        <name>Na(+)</name>
        <dbReference type="ChEBI" id="CHEBI:29101"/>
        <label>1</label>
    </ligand>
</feature>
<feature type="transmembrane region" description="Helical" evidence="10">
    <location>
        <begin position="95"/>
        <end position="116"/>
    </location>
</feature>
<dbReference type="AlphaFoldDB" id="A0A7M7K0Y4"/>
<keyword evidence="12" id="KW-1185">Reference proteome</keyword>
<feature type="transmembrane region" description="Helical" evidence="10">
    <location>
        <begin position="486"/>
        <end position="507"/>
    </location>
</feature>
<dbReference type="RefSeq" id="XP_022659808.1">
    <property type="nucleotide sequence ID" value="XM_022804073.1"/>
</dbReference>
<dbReference type="Proteomes" id="UP000594260">
    <property type="component" value="Unplaced"/>
</dbReference>
<dbReference type="PRINTS" id="PR00176">
    <property type="entry name" value="NANEUSMPORT"/>
</dbReference>
<evidence type="ECO:0000256" key="9">
    <source>
        <dbReference type="RuleBase" id="RU003732"/>
    </source>
</evidence>
<protein>
    <recommendedName>
        <fullName evidence="9">Transporter</fullName>
    </recommendedName>
</protein>
<feature type="binding site" evidence="8">
    <location>
        <position position="461"/>
    </location>
    <ligand>
        <name>Na(+)</name>
        <dbReference type="ChEBI" id="CHEBI:29101"/>
        <label>1</label>
    </ligand>
</feature>
<dbReference type="Pfam" id="PF00209">
    <property type="entry name" value="SNF"/>
    <property type="match status" value="1"/>
</dbReference>
<keyword evidence="7 10" id="KW-0472">Membrane</keyword>
<feature type="transmembrane region" description="Helical" evidence="10">
    <location>
        <begin position="436"/>
        <end position="457"/>
    </location>
</feature>
<evidence type="ECO:0000313" key="11">
    <source>
        <dbReference type="EnsemblMetazoa" id="XP_022659808"/>
    </source>
</evidence>
<comment type="subcellular location">
    <subcellularLocation>
        <location evidence="1">Membrane</location>
        <topology evidence="1">Multi-pass membrane protein</topology>
    </subcellularLocation>
</comment>
<feature type="transmembrane region" description="Helical" evidence="10">
    <location>
        <begin position="277"/>
        <end position="298"/>
    </location>
</feature>
<evidence type="ECO:0000256" key="6">
    <source>
        <dbReference type="ARBA" id="ARBA00022989"/>
    </source>
</evidence>
<feature type="binding site" evidence="8">
    <location>
        <position position="73"/>
    </location>
    <ligand>
        <name>Na(+)</name>
        <dbReference type="ChEBI" id="CHEBI:29101"/>
        <label>1</label>
    </ligand>
</feature>
<feature type="transmembrane region" description="Helical" evidence="10">
    <location>
        <begin position="519"/>
        <end position="545"/>
    </location>
</feature>
<dbReference type="PANTHER" id="PTHR11616:SF236">
    <property type="entry name" value="TRANSPORTER"/>
    <property type="match status" value="1"/>
</dbReference>
<feature type="transmembrane region" description="Helical" evidence="10">
    <location>
        <begin position="557"/>
        <end position="580"/>
    </location>
</feature>